<name>A0A2P5Z0L2_9XANT</name>
<proteinExistence type="inferred from homology"/>
<dbReference type="GeneID" id="93878603"/>
<feature type="transmembrane region" description="Helical" evidence="9">
    <location>
        <begin position="289"/>
        <end position="310"/>
    </location>
</feature>
<keyword evidence="2 9" id="KW-0813">Transport</keyword>
<comment type="subcellular location">
    <subcellularLocation>
        <location evidence="9">Cell membrane</location>
        <topology evidence="9">Multi-pass membrane protein</topology>
    </subcellularLocation>
</comment>
<dbReference type="HAMAP" id="MF_00070">
    <property type="entry name" value="KdgT"/>
    <property type="match status" value="1"/>
</dbReference>
<dbReference type="OrthoDB" id="3185611at2"/>
<keyword evidence="4 9" id="KW-0762">Sugar transport</keyword>
<feature type="transmembrane region" description="Helical" evidence="9">
    <location>
        <begin position="141"/>
        <end position="164"/>
    </location>
</feature>
<evidence type="ECO:0000256" key="7">
    <source>
        <dbReference type="ARBA" id="ARBA00022989"/>
    </source>
</evidence>
<feature type="transmembrane region" description="Helical" evidence="9">
    <location>
        <begin position="170"/>
        <end position="187"/>
    </location>
</feature>
<dbReference type="AlphaFoldDB" id="A0A2P5Z0L2"/>
<organism evidence="10 11">
    <name type="scientific">Xanthomonas sacchari</name>
    <dbReference type="NCBI Taxonomy" id="56458"/>
    <lineage>
        <taxon>Bacteria</taxon>
        <taxon>Pseudomonadati</taxon>
        <taxon>Pseudomonadota</taxon>
        <taxon>Gammaproteobacteria</taxon>
        <taxon>Lysobacterales</taxon>
        <taxon>Lysobacteraceae</taxon>
        <taxon>Xanthomonas</taxon>
    </lineage>
</organism>
<evidence type="ECO:0000256" key="4">
    <source>
        <dbReference type="ARBA" id="ARBA00022597"/>
    </source>
</evidence>
<comment type="similarity">
    <text evidence="1 9">Belongs to the KdgT transporter family.</text>
</comment>
<feature type="transmembrane region" description="Helical" evidence="9">
    <location>
        <begin position="220"/>
        <end position="243"/>
    </location>
</feature>
<comment type="caution">
    <text evidence="10">The sequence shown here is derived from an EMBL/GenBank/DDBJ whole genome shotgun (WGS) entry which is preliminary data.</text>
</comment>
<keyword evidence="6 9" id="KW-0769">Symport</keyword>
<feature type="transmembrane region" description="Helical" evidence="9">
    <location>
        <begin position="44"/>
        <end position="64"/>
    </location>
</feature>
<sequence length="324" mass="32628">MRIKHTLERLPGGMMLAPLLLGALCHTLWPQAGAWFGSFTQGLIGGLVPILAVWCFCLGASIRLRSGGRVLRASGVLVLTKIAVAWLTAVIAARLLPPGGIVAGLWSGMSVLALVAAMDMTNAGLFAALMQQYGRRGEAGAMALMSLESGPLVTMLILGTAGVASFEPRLLLGAVLPLLAGFALGNLDPALRALFARAVPALIPFFAFALGNTLDLRMVAHAGVAGIALGLGVIVATGIPLLLADRWLAGGNGSAGLAASSTAGAAVATPALVAAVAPQFRATAPAATALVATSVVVTALLVPPLTAAYARRMARAGSPPAPDA</sequence>
<evidence type="ECO:0000256" key="6">
    <source>
        <dbReference type="ARBA" id="ARBA00022847"/>
    </source>
</evidence>
<reference evidence="10 11" key="1">
    <citation type="submission" date="2016-08" db="EMBL/GenBank/DDBJ databases">
        <authorList>
            <person name="Seilhamer J.J."/>
        </authorList>
    </citation>
    <scope>NUCLEOTIDE SEQUENCE [LARGE SCALE GENOMIC DNA]</scope>
    <source>
        <strain evidence="10 11">CFBP4641</strain>
    </source>
</reference>
<evidence type="ECO:0000313" key="10">
    <source>
        <dbReference type="EMBL" id="PPU80914.1"/>
    </source>
</evidence>
<protein>
    <recommendedName>
        <fullName evidence="9">2-keto-3-deoxygluconate permease</fullName>
        <shortName evidence="9">KDG permease</shortName>
    </recommendedName>
</protein>
<dbReference type="EMBL" id="MDEK01000016">
    <property type="protein sequence ID" value="PPU80914.1"/>
    <property type="molecule type" value="Genomic_DNA"/>
</dbReference>
<evidence type="ECO:0000313" key="11">
    <source>
        <dbReference type="Proteomes" id="UP000247346"/>
    </source>
</evidence>
<keyword evidence="5 9" id="KW-0812">Transmembrane</keyword>
<evidence type="ECO:0000256" key="8">
    <source>
        <dbReference type="ARBA" id="ARBA00023136"/>
    </source>
</evidence>
<gene>
    <name evidence="9" type="primary">kdgT</name>
    <name evidence="10" type="ORF">XsacCFBP4641_16560</name>
</gene>
<dbReference type="Proteomes" id="UP000247346">
    <property type="component" value="Unassembled WGS sequence"/>
</dbReference>
<accession>A0A2P5Z0L2</accession>
<dbReference type="RefSeq" id="WP_010343509.1">
    <property type="nucleotide sequence ID" value="NZ_CP132343.1"/>
</dbReference>
<feature type="transmembrane region" description="Helical" evidence="9">
    <location>
        <begin position="76"/>
        <end position="96"/>
    </location>
</feature>
<comment type="catalytic activity">
    <reaction evidence="9">
        <text>2-dehydro-3-deoxy-D-gluconate(in) + H(+)(in) = 2-dehydro-3-deoxy-D-gluconate(out) + H(+)(out)</text>
        <dbReference type="Rhea" id="RHEA:29943"/>
        <dbReference type="ChEBI" id="CHEBI:15378"/>
        <dbReference type="ChEBI" id="CHEBI:57990"/>
    </reaction>
</comment>
<dbReference type="GO" id="GO:0005886">
    <property type="term" value="C:plasma membrane"/>
    <property type="evidence" value="ECO:0007669"/>
    <property type="project" value="UniProtKB-SubCell"/>
</dbReference>
<feature type="transmembrane region" description="Helical" evidence="9">
    <location>
        <begin position="255"/>
        <end position="277"/>
    </location>
</feature>
<comment type="caution">
    <text evidence="9">Lacks conserved residue(s) required for the propagation of feature annotation.</text>
</comment>
<feature type="transmembrane region" description="Helical" evidence="9">
    <location>
        <begin position="108"/>
        <end position="129"/>
    </location>
</feature>
<comment type="function">
    <text evidence="9">Catalyzes the proton-dependent uptake of 2-keto-3-deoxygluconate (KDG) into the cell.</text>
</comment>
<keyword evidence="7 9" id="KW-1133">Transmembrane helix</keyword>
<keyword evidence="8 9" id="KW-0472">Membrane</keyword>
<evidence type="ECO:0000256" key="9">
    <source>
        <dbReference type="HAMAP-Rule" id="MF_00070"/>
    </source>
</evidence>
<evidence type="ECO:0000256" key="2">
    <source>
        <dbReference type="ARBA" id="ARBA00022448"/>
    </source>
</evidence>
<evidence type="ECO:0000256" key="1">
    <source>
        <dbReference type="ARBA" id="ARBA00006430"/>
    </source>
</evidence>
<dbReference type="InterPro" id="IPR004684">
    <property type="entry name" value="2keto-3dGluconate_permease"/>
</dbReference>
<feature type="transmembrane region" description="Helical" evidence="9">
    <location>
        <begin position="194"/>
        <end position="214"/>
    </location>
</feature>
<evidence type="ECO:0000256" key="5">
    <source>
        <dbReference type="ARBA" id="ARBA00022692"/>
    </source>
</evidence>
<dbReference type="GO" id="GO:0015649">
    <property type="term" value="F:2-keto-3-deoxygluconate:proton symporter activity"/>
    <property type="evidence" value="ECO:0007669"/>
    <property type="project" value="UniProtKB-UniRule"/>
</dbReference>
<dbReference type="Pfam" id="PF03812">
    <property type="entry name" value="KdgT"/>
    <property type="match status" value="1"/>
</dbReference>
<keyword evidence="3 9" id="KW-1003">Cell membrane</keyword>
<evidence type="ECO:0000256" key="3">
    <source>
        <dbReference type="ARBA" id="ARBA00022475"/>
    </source>
</evidence>